<dbReference type="AlphaFoldDB" id="A0A4Q9PM35"/>
<evidence type="ECO:0000313" key="1">
    <source>
        <dbReference type="EMBL" id="TBU55277.1"/>
    </source>
</evidence>
<name>A0A4Q9PM35_9APHY</name>
<protein>
    <submittedName>
        <fullName evidence="1">Uncharacterized protein</fullName>
    </submittedName>
</protein>
<sequence length="87" mass="9930">MHAEGTRVIRPCRYMASCRGRALSWEGRLPQHTHRLDRELTESNHAVRTNPQRTLGEFEKYTSRRKSRPCSSQWIAVASAAPLLLAA</sequence>
<reference evidence="1 2" key="1">
    <citation type="submission" date="2019-01" db="EMBL/GenBank/DDBJ databases">
        <title>Draft genome sequences of three monokaryotic isolates of the white-rot basidiomycete fungus Dichomitus squalens.</title>
        <authorList>
            <consortium name="DOE Joint Genome Institute"/>
            <person name="Lopez S.C."/>
            <person name="Andreopoulos B."/>
            <person name="Pangilinan J."/>
            <person name="Lipzen A."/>
            <person name="Riley R."/>
            <person name="Ahrendt S."/>
            <person name="Ng V."/>
            <person name="Barry K."/>
            <person name="Daum C."/>
            <person name="Grigoriev I.V."/>
            <person name="Hilden K.S."/>
            <person name="Makela M.R."/>
            <person name="de Vries R.P."/>
        </authorList>
    </citation>
    <scope>NUCLEOTIDE SEQUENCE [LARGE SCALE GENOMIC DNA]</scope>
    <source>
        <strain evidence="1 2">CBS 464.89</strain>
    </source>
</reference>
<dbReference type="EMBL" id="ML145172">
    <property type="protein sequence ID" value="TBU55277.1"/>
    <property type="molecule type" value="Genomic_DNA"/>
</dbReference>
<organism evidence="1 2">
    <name type="scientific">Dichomitus squalens</name>
    <dbReference type="NCBI Taxonomy" id="114155"/>
    <lineage>
        <taxon>Eukaryota</taxon>
        <taxon>Fungi</taxon>
        <taxon>Dikarya</taxon>
        <taxon>Basidiomycota</taxon>
        <taxon>Agaricomycotina</taxon>
        <taxon>Agaricomycetes</taxon>
        <taxon>Polyporales</taxon>
        <taxon>Polyporaceae</taxon>
        <taxon>Dichomitus</taxon>
    </lineage>
</organism>
<accession>A0A4Q9PM35</accession>
<dbReference type="Proteomes" id="UP000292082">
    <property type="component" value="Unassembled WGS sequence"/>
</dbReference>
<proteinExistence type="predicted"/>
<evidence type="ECO:0000313" key="2">
    <source>
        <dbReference type="Proteomes" id="UP000292082"/>
    </source>
</evidence>
<gene>
    <name evidence="1" type="ORF">BD310DRAFT_934161</name>
</gene>
<keyword evidence="2" id="KW-1185">Reference proteome</keyword>